<sequence>MKKIGFILLALVLSTSFMMAQNGDKAPKAVFTKDVHDFGKVDESAGSVTCEFTFKNTGTAPLLIQRVQTTCGCTTPDYTKEPVLPGKTGVIKVTYSTTGRPGIFTKEITVFTNVPDSVYKVRIKGEVIRNK</sequence>
<evidence type="ECO:0000313" key="2">
    <source>
        <dbReference type="EMBL" id="SBV96902.1"/>
    </source>
</evidence>
<feature type="chain" id="PRO_5011118884" description="DUF1573 domain-containing protein" evidence="1">
    <location>
        <begin position="21"/>
        <end position="131"/>
    </location>
</feature>
<dbReference type="RefSeq" id="WP_006842670.1">
    <property type="nucleotide sequence ID" value="NZ_CABTJG010000001.1"/>
</dbReference>
<dbReference type="InterPro" id="IPR013783">
    <property type="entry name" value="Ig-like_fold"/>
</dbReference>
<reference evidence="2" key="1">
    <citation type="submission" date="2016-04" db="EMBL/GenBank/DDBJ databases">
        <authorList>
            <person name="Evans L.H."/>
            <person name="Alamgir A."/>
            <person name="Owens N."/>
            <person name="Weber N.D."/>
            <person name="Virtaneva K."/>
            <person name="Barbian K."/>
            <person name="Babar A."/>
            <person name="Rosenke K."/>
        </authorList>
    </citation>
    <scope>NUCLEOTIDE SEQUENCE</scope>
    <source>
        <strain evidence="2">86-2</strain>
    </source>
</reference>
<dbReference type="EMBL" id="FLUL01000001">
    <property type="protein sequence ID" value="SBV96902.1"/>
    <property type="molecule type" value="Genomic_DNA"/>
</dbReference>
<evidence type="ECO:0008006" key="3">
    <source>
        <dbReference type="Google" id="ProtNLM"/>
    </source>
</evidence>
<dbReference type="Gene3D" id="2.60.40.10">
    <property type="entry name" value="Immunoglobulins"/>
    <property type="match status" value="1"/>
</dbReference>
<feature type="signal peptide" evidence="1">
    <location>
        <begin position="1"/>
        <end position="20"/>
    </location>
</feature>
<proteinExistence type="predicted"/>
<name>A0A212JBY0_9BACT</name>
<evidence type="ECO:0000256" key="1">
    <source>
        <dbReference type="SAM" id="SignalP"/>
    </source>
</evidence>
<dbReference type="PANTHER" id="PTHR37833:SF1">
    <property type="entry name" value="SIGNAL PEPTIDE PROTEIN"/>
    <property type="match status" value="1"/>
</dbReference>
<dbReference type="InterPro" id="IPR011467">
    <property type="entry name" value="DUF1573"/>
</dbReference>
<accession>A0A212JBY0</accession>
<dbReference type="Pfam" id="PF07610">
    <property type="entry name" value="DUF1573"/>
    <property type="match status" value="1"/>
</dbReference>
<organism evidence="2">
    <name type="scientific">uncultured Dysgonomonas sp</name>
    <dbReference type="NCBI Taxonomy" id="206096"/>
    <lineage>
        <taxon>Bacteria</taxon>
        <taxon>Pseudomonadati</taxon>
        <taxon>Bacteroidota</taxon>
        <taxon>Bacteroidia</taxon>
        <taxon>Bacteroidales</taxon>
        <taxon>Dysgonomonadaceae</taxon>
        <taxon>Dysgonomonas</taxon>
        <taxon>environmental samples</taxon>
    </lineage>
</organism>
<protein>
    <recommendedName>
        <fullName evidence="3">DUF1573 domain-containing protein</fullName>
    </recommendedName>
</protein>
<gene>
    <name evidence="2" type="ORF">KL86DYS2_11177</name>
</gene>
<dbReference type="GeneID" id="78081957"/>
<dbReference type="PANTHER" id="PTHR37833">
    <property type="entry name" value="LIPOPROTEIN-RELATED"/>
    <property type="match status" value="1"/>
</dbReference>
<keyword evidence="1" id="KW-0732">Signal</keyword>
<dbReference type="AlphaFoldDB" id="A0A212JBY0"/>